<keyword evidence="4" id="KW-0874">Quinone</keyword>
<comment type="function">
    <text evidence="12">Catalyzes the oxidation of hydrogen sulfide with the help of a quinone, such as ubiquinone-10, giving rise to thiosulfate and ultimately to sulfane (molecular sulfur) atoms. Requires an additional electron acceptor; can use sulfite, sulfide or cyanide (in vitro). It is believed the in vivo electron acceptor is glutathione.</text>
</comment>
<evidence type="ECO:0000256" key="4">
    <source>
        <dbReference type="ARBA" id="ARBA00022719"/>
    </source>
</evidence>
<protein>
    <recommendedName>
        <fullName evidence="15">Sulfide:quinone oxidoreductase, mitochondrial</fullName>
        <ecNumber evidence="14">1.8.5.8</ecNumber>
    </recommendedName>
    <alternativeName>
        <fullName evidence="16">Sulfide quinone oxidoreductase</fullName>
    </alternativeName>
</protein>
<proteinExistence type="inferred from homology"/>
<evidence type="ECO:0000256" key="15">
    <source>
        <dbReference type="ARBA" id="ARBA00070160"/>
    </source>
</evidence>
<dbReference type="GO" id="GO:0071949">
    <property type="term" value="F:FAD binding"/>
    <property type="evidence" value="ECO:0007669"/>
    <property type="project" value="TreeGrafter"/>
</dbReference>
<dbReference type="OrthoDB" id="5376590at2759"/>
<dbReference type="InterPro" id="IPR015904">
    <property type="entry name" value="Sulphide_quinone_reductase"/>
</dbReference>
<sequence>MSFIRKFTAVSTPGLCRSFSVSTPNNATYSCKILVIGGGTAGCAMAAKFTRRLPKDSVIVLEPMKDHYYQPLFTLAGAGIVTLNQSRRLEENVLPKKAKWIQDFAQCIMPDRNKVVTANGHCIDYEYLIVAAGMNNDYDKVPGLYQALEDKTSGVSSIFAAEYCEKTFSDMQKHKEGNAIFTYPDSLIKCPGAPQKIAYLADSYFNKTGVRTKTAIYYNTCLPVIFGVPKYAKELMKVVKRKHINVNYKTVLKEVRPDKKEAVFFNKEKCEDFVMEYSMLHVTPPMLTPDFLRTNASLVDEHGYLEVDKFTLQSPKYPNIYGIGDCINTPNSKTAAAIAAQSYVLEHNLLATMKKDEPKLKYNGYGACPLVTSYNTCILAEFIYGGIPHETMPFNQASESVIAYYMKRYLFPALYWHMMMKGYYHGPEAIRRIMHPFSRIKIILNMSAVFKRLAPYTKHAVRWYCPTKKTYECKLLVVGGGAGGCSVAWRFARKLKNSLIVLEPCRVHYYQPGFTLVGAGIKNLQAMYKPLPSILPHNITWIHDRAEGFCPSENLVVTWKGDKIYYEFMVIAVGIRNDYDKVIGLVQALDNPRCPVSTIYSPMYCSKTWMNIKDFNGGHALFTFPVVGGKCSGAAMKIMFLAQDYWRKQKIIGKTNITYNTGAEDIFGVPKYADAIRALAVSRGIVPNYGADLVEVSPKGAVFMGPCGETICFPYNMLHVTPPMAPQYCLQQCGELSTAAGYLDVNTDTLQHTRYPNVFGLGDCTCTPNSKTAAAVAPQSYVVERNLRNVMSGKAPSAKYNGYGACPLITSYRKGMLAEFVYNKKIWETFPFDQAKERRIIYQINKYVLPYIYWNSLVKGKWNGPGTIRNIINPLRR</sequence>
<dbReference type="FunFam" id="3.50.50.60:FF:000034">
    <property type="entry name" value="sulfide:quinone oxidoreductase, mitochondrial"/>
    <property type="match status" value="1"/>
</dbReference>
<dbReference type="GO" id="GO:0106436">
    <property type="term" value="F:glutathione-dependent sulfide quinone oxidoreductase activity"/>
    <property type="evidence" value="ECO:0007669"/>
    <property type="project" value="UniProtKB-EC"/>
</dbReference>
<evidence type="ECO:0000256" key="7">
    <source>
        <dbReference type="ARBA" id="ARBA00023002"/>
    </source>
</evidence>
<evidence type="ECO:0000256" key="3">
    <source>
        <dbReference type="ARBA" id="ARBA00022630"/>
    </source>
</evidence>
<evidence type="ECO:0000256" key="10">
    <source>
        <dbReference type="ARBA" id="ARBA00052810"/>
    </source>
</evidence>
<keyword evidence="7" id="KW-0560">Oxidoreductase</keyword>
<evidence type="ECO:0000256" key="14">
    <source>
        <dbReference type="ARBA" id="ARBA00066447"/>
    </source>
</evidence>
<evidence type="ECO:0000313" key="18">
    <source>
        <dbReference type="RefSeq" id="XP_050561090.1"/>
    </source>
</evidence>
<comment type="cofactor">
    <cofactor evidence="1">
        <name>FAD</name>
        <dbReference type="ChEBI" id="CHEBI:57692"/>
    </cofactor>
</comment>
<evidence type="ECO:0000256" key="9">
    <source>
        <dbReference type="ARBA" id="ARBA00051038"/>
    </source>
</evidence>
<name>A0A9R0F404_SPOFR</name>
<evidence type="ECO:0000256" key="12">
    <source>
        <dbReference type="ARBA" id="ARBA00059167"/>
    </source>
</evidence>
<dbReference type="SUPFAM" id="SSF51905">
    <property type="entry name" value="FAD/NAD(P)-binding domain"/>
    <property type="match status" value="3"/>
</dbReference>
<dbReference type="GO" id="GO:0005739">
    <property type="term" value="C:mitochondrion"/>
    <property type="evidence" value="ECO:0007669"/>
    <property type="project" value="UniProtKB-SubCell"/>
</dbReference>
<comment type="catalytic activity">
    <reaction evidence="10">
        <text>ubiquinone-10 + hydrogen sulfide + glutathione + H(+) = S-sulfanylglutathione + ubiquinol-10</text>
        <dbReference type="Rhea" id="RHEA:62608"/>
        <dbReference type="ChEBI" id="CHEBI:15378"/>
        <dbReference type="ChEBI" id="CHEBI:29919"/>
        <dbReference type="ChEBI" id="CHEBI:46245"/>
        <dbReference type="ChEBI" id="CHEBI:57925"/>
        <dbReference type="ChEBI" id="CHEBI:58905"/>
        <dbReference type="ChEBI" id="CHEBI:64183"/>
    </reaction>
    <physiologicalReaction direction="left-to-right" evidence="10">
        <dbReference type="Rhea" id="RHEA:62609"/>
    </physiologicalReaction>
</comment>
<organism evidence="17 18">
    <name type="scientific">Spodoptera frugiperda</name>
    <name type="common">Fall armyworm</name>
    <dbReference type="NCBI Taxonomy" id="7108"/>
    <lineage>
        <taxon>Eukaryota</taxon>
        <taxon>Metazoa</taxon>
        <taxon>Ecdysozoa</taxon>
        <taxon>Arthropoda</taxon>
        <taxon>Hexapoda</taxon>
        <taxon>Insecta</taxon>
        <taxon>Pterygota</taxon>
        <taxon>Neoptera</taxon>
        <taxon>Endopterygota</taxon>
        <taxon>Lepidoptera</taxon>
        <taxon>Glossata</taxon>
        <taxon>Ditrysia</taxon>
        <taxon>Noctuoidea</taxon>
        <taxon>Noctuidae</taxon>
        <taxon>Amphipyrinae</taxon>
        <taxon>Spodoptera</taxon>
    </lineage>
</organism>
<dbReference type="GO" id="GO:0070221">
    <property type="term" value="P:sulfide oxidation, using sulfide:quinone oxidoreductase"/>
    <property type="evidence" value="ECO:0007669"/>
    <property type="project" value="TreeGrafter"/>
</dbReference>
<comment type="catalytic activity">
    <reaction evidence="9">
        <text>ubiquinone-10 + hydrogen sulfide + sulfite + 2 H(+) = ubiquinol-10 + thiosulfate</text>
        <dbReference type="Rhea" id="RHEA:38359"/>
        <dbReference type="ChEBI" id="CHEBI:15378"/>
        <dbReference type="ChEBI" id="CHEBI:17359"/>
        <dbReference type="ChEBI" id="CHEBI:29919"/>
        <dbReference type="ChEBI" id="CHEBI:33542"/>
        <dbReference type="ChEBI" id="CHEBI:46245"/>
        <dbReference type="ChEBI" id="CHEBI:64183"/>
    </reaction>
    <physiologicalReaction direction="left-to-right" evidence="9">
        <dbReference type="Rhea" id="RHEA:38360"/>
    </physiologicalReaction>
</comment>
<dbReference type="AlphaFoldDB" id="A0A9R0F404"/>
<dbReference type="PANTHER" id="PTHR10632:SF2">
    <property type="entry name" value="SULFIDE:QUINONE OXIDOREDUCTASE, MITOCHONDRIAL"/>
    <property type="match status" value="1"/>
</dbReference>
<dbReference type="Gene3D" id="3.50.50.100">
    <property type="match status" value="1"/>
</dbReference>
<dbReference type="InterPro" id="IPR036188">
    <property type="entry name" value="FAD/NAD-bd_sf"/>
</dbReference>
<dbReference type="GeneID" id="118264839"/>
<dbReference type="PROSITE" id="PS51257">
    <property type="entry name" value="PROKAR_LIPOPROTEIN"/>
    <property type="match status" value="1"/>
</dbReference>
<dbReference type="PRINTS" id="PR00368">
    <property type="entry name" value="FADPNR"/>
</dbReference>
<evidence type="ECO:0000256" key="6">
    <source>
        <dbReference type="ARBA" id="ARBA00022946"/>
    </source>
</evidence>
<keyword evidence="6" id="KW-0809">Transit peptide</keyword>
<gene>
    <name evidence="18" type="primary">LOC118264839</name>
</gene>
<keyword evidence="3" id="KW-0285">Flavoprotein</keyword>
<dbReference type="Gene3D" id="3.50.50.60">
    <property type="entry name" value="FAD/NAD(P)-binding domain"/>
    <property type="match status" value="2"/>
</dbReference>
<evidence type="ECO:0000256" key="16">
    <source>
        <dbReference type="ARBA" id="ARBA00082958"/>
    </source>
</evidence>
<reference evidence="18" key="1">
    <citation type="submission" date="2025-08" db="UniProtKB">
        <authorList>
            <consortium name="RefSeq"/>
        </authorList>
    </citation>
    <scope>IDENTIFICATION</scope>
    <source>
        <tissue evidence="18">Whole larval tissue</tissue>
    </source>
</reference>
<dbReference type="Proteomes" id="UP000829999">
    <property type="component" value="Chromosome 26"/>
</dbReference>
<comment type="subcellular location">
    <subcellularLocation>
        <location evidence="2">Mitochondrion</location>
    </subcellularLocation>
</comment>
<accession>A0A9R0F404</accession>
<evidence type="ECO:0000256" key="13">
    <source>
        <dbReference type="ARBA" id="ARBA00060891"/>
    </source>
</evidence>
<keyword evidence="8" id="KW-0496">Mitochondrion</keyword>
<dbReference type="EC" id="1.8.5.8" evidence="14"/>
<dbReference type="PANTHER" id="PTHR10632">
    <property type="entry name" value="SULFIDE:QUINONE OXIDOREDUCTASE"/>
    <property type="match status" value="1"/>
</dbReference>
<comment type="similarity">
    <text evidence="13">Belongs to the SQRD family.</text>
</comment>
<dbReference type="GO" id="GO:0048038">
    <property type="term" value="F:quinone binding"/>
    <property type="evidence" value="ECO:0007669"/>
    <property type="project" value="UniProtKB-KW"/>
</dbReference>
<evidence type="ECO:0000256" key="5">
    <source>
        <dbReference type="ARBA" id="ARBA00022827"/>
    </source>
</evidence>
<keyword evidence="17" id="KW-1185">Reference proteome</keyword>
<dbReference type="CTD" id="58472"/>
<evidence type="ECO:0000256" key="8">
    <source>
        <dbReference type="ARBA" id="ARBA00023128"/>
    </source>
</evidence>
<dbReference type="RefSeq" id="XP_050561090.1">
    <property type="nucleotide sequence ID" value="XM_050705133.1"/>
</dbReference>
<evidence type="ECO:0000256" key="1">
    <source>
        <dbReference type="ARBA" id="ARBA00001974"/>
    </source>
</evidence>
<keyword evidence="5" id="KW-0274">FAD</keyword>
<evidence type="ECO:0000313" key="17">
    <source>
        <dbReference type="Proteomes" id="UP000829999"/>
    </source>
</evidence>
<evidence type="ECO:0000256" key="11">
    <source>
        <dbReference type="ARBA" id="ARBA00052986"/>
    </source>
</evidence>
<dbReference type="GO" id="GO:0070224">
    <property type="term" value="F:sulfide:quinone oxidoreductase activity"/>
    <property type="evidence" value="ECO:0007669"/>
    <property type="project" value="TreeGrafter"/>
</dbReference>
<evidence type="ECO:0000256" key="2">
    <source>
        <dbReference type="ARBA" id="ARBA00004173"/>
    </source>
</evidence>
<comment type="catalytic activity">
    <reaction evidence="11">
        <text>a quinone + hydrogen sulfide + glutathione + H(+) = S-sulfanylglutathione + a quinol</text>
        <dbReference type="Rhea" id="RHEA:55156"/>
        <dbReference type="ChEBI" id="CHEBI:15378"/>
        <dbReference type="ChEBI" id="CHEBI:24646"/>
        <dbReference type="ChEBI" id="CHEBI:29919"/>
        <dbReference type="ChEBI" id="CHEBI:57925"/>
        <dbReference type="ChEBI" id="CHEBI:58905"/>
        <dbReference type="ChEBI" id="CHEBI:132124"/>
        <dbReference type="EC" id="1.8.5.8"/>
    </reaction>
    <physiologicalReaction direction="left-to-right" evidence="11">
        <dbReference type="Rhea" id="RHEA:55157"/>
    </physiologicalReaction>
</comment>